<evidence type="ECO:0000256" key="1">
    <source>
        <dbReference type="SAM" id="Coils"/>
    </source>
</evidence>
<dbReference type="InterPro" id="IPR046347">
    <property type="entry name" value="bZIP_sf"/>
</dbReference>
<evidence type="ECO:0000313" key="3">
    <source>
        <dbReference type="EMBL" id="EDO40238.1"/>
    </source>
</evidence>
<sequence length="376" mass="41706">MLEPTDVGLAEYLLNFPGVNCSQTPGIQEEKHDYFDHIEDPFEFDLNASSFHENHSENIMELPETGKSTSKKKNLTKISKRDEKANQKTTPASKRLKGKTVAKGERRQAAKVSMRSSQTRTLSTTLDDNKMTLKSETTKSKCSKECKKRINEKSNGKTVKENQFDDHTTSPNPTTTSTKGIKNKGKAMHNEGLVGDVDKVKTITVMKCLDANVSPTQLDMDRYVSDEGINRQAIMAKINREKKKQYVQELEGSVEEYKSKNAVLQKDCEDMKGLVKDLQMEIAYLKGVLANESQLAGLLKNIGNTDGVEFVGSVDKVNTLKRKASTTKESVKPSKISRPNGDTDYVNAAGVCLHVKSGKVSLEFCSKCNMSSSSDE</sequence>
<feature type="region of interest" description="Disordered" evidence="2">
    <location>
        <begin position="153"/>
        <end position="183"/>
    </location>
</feature>
<reference evidence="3 4" key="1">
    <citation type="journal article" date="2007" name="Science">
        <title>Sea anemone genome reveals ancestral eumetazoan gene repertoire and genomic organization.</title>
        <authorList>
            <person name="Putnam N.H."/>
            <person name="Srivastava M."/>
            <person name="Hellsten U."/>
            <person name="Dirks B."/>
            <person name="Chapman J."/>
            <person name="Salamov A."/>
            <person name="Terry A."/>
            <person name="Shapiro H."/>
            <person name="Lindquist E."/>
            <person name="Kapitonov V.V."/>
            <person name="Jurka J."/>
            <person name="Genikhovich G."/>
            <person name="Grigoriev I.V."/>
            <person name="Lucas S.M."/>
            <person name="Steele R.E."/>
            <person name="Finnerty J.R."/>
            <person name="Technau U."/>
            <person name="Martindale M.Q."/>
            <person name="Rokhsar D.S."/>
        </authorList>
    </citation>
    <scope>NUCLEOTIDE SEQUENCE [LARGE SCALE GENOMIC DNA]</scope>
    <source>
        <strain evidence="4">CH2 X CH6</strain>
    </source>
</reference>
<evidence type="ECO:0008006" key="5">
    <source>
        <dbReference type="Google" id="ProtNLM"/>
    </source>
</evidence>
<proteinExistence type="evidence at protein level"/>
<feature type="compositionally biased region" description="Basic and acidic residues" evidence="2">
    <location>
        <begin position="153"/>
        <end position="168"/>
    </location>
</feature>
<feature type="region of interest" description="Disordered" evidence="2">
    <location>
        <begin position="63"/>
        <end position="137"/>
    </location>
</feature>
<dbReference type="IntAct" id="A7S7R0">
    <property type="interactions" value="6"/>
</dbReference>
<dbReference type="eggNOG" id="ENOG502S3I0">
    <property type="taxonomic scope" value="Eukaryota"/>
</dbReference>
<dbReference type="GO" id="GO:0005634">
    <property type="term" value="C:nucleus"/>
    <property type="evidence" value="ECO:0000318"/>
    <property type="project" value="GO_Central"/>
</dbReference>
<keyword evidence="1" id="KW-0175">Coiled coil</keyword>
<dbReference type="EMBL" id="DS469594">
    <property type="protein sequence ID" value="EDO40238.1"/>
    <property type="molecule type" value="Genomic_DNA"/>
</dbReference>
<feature type="compositionally biased region" description="Low complexity" evidence="2">
    <location>
        <begin position="113"/>
        <end position="126"/>
    </location>
</feature>
<accession>A7S7R0</accession>
<feature type="compositionally biased region" description="Low complexity" evidence="2">
    <location>
        <begin position="169"/>
        <end position="178"/>
    </location>
</feature>
<dbReference type="FunFam" id="1.20.5.170:FF:000155">
    <property type="entry name" value="CREB/ATF bZIP transcription factor"/>
    <property type="match status" value="1"/>
</dbReference>
<organism evidence="3 4">
    <name type="scientific">Nematostella vectensis</name>
    <name type="common">Starlet sea anemone</name>
    <dbReference type="NCBI Taxonomy" id="45351"/>
    <lineage>
        <taxon>Eukaryota</taxon>
        <taxon>Metazoa</taxon>
        <taxon>Cnidaria</taxon>
        <taxon>Anthozoa</taxon>
        <taxon>Hexacorallia</taxon>
        <taxon>Actiniaria</taxon>
        <taxon>Edwardsiidae</taxon>
        <taxon>Nematostella</taxon>
    </lineage>
</organism>
<dbReference type="GO" id="GO:0043565">
    <property type="term" value="F:sequence-specific DNA binding"/>
    <property type="evidence" value="ECO:0000318"/>
    <property type="project" value="GO_Central"/>
</dbReference>
<dbReference type="GO" id="GO:0010468">
    <property type="term" value="P:regulation of gene expression"/>
    <property type="evidence" value="ECO:0000318"/>
    <property type="project" value="GO_Central"/>
</dbReference>
<dbReference type="Gene3D" id="1.20.5.170">
    <property type="match status" value="1"/>
</dbReference>
<dbReference type="HOGENOM" id="CLU_736320_0_0_1"/>
<dbReference type="AlphaFoldDB" id="A7S7R0"/>
<evidence type="ECO:0000313" key="4">
    <source>
        <dbReference type="Proteomes" id="UP000001593"/>
    </source>
</evidence>
<dbReference type="OrthoDB" id="5977784at2759"/>
<dbReference type="KEGG" id="nve:5511974"/>
<name>A7S7R0_NEMVE</name>
<keyword evidence="4" id="KW-1185">Reference proteome</keyword>
<evidence type="ECO:0000256" key="2">
    <source>
        <dbReference type="SAM" id="MobiDB-lite"/>
    </source>
</evidence>
<feature type="coiled-coil region" evidence="1">
    <location>
        <begin position="240"/>
        <end position="281"/>
    </location>
</feature>
<gene>
    <name evidence="3" type="ORF">NEMVEDRAFT_v1g243410</name>
</gene>
<dbReference type="Proteomes" id="UP000001593">
    <property type="component" value="Unassembled WGS sequence"/>
</dbReference>
<dbReference type="CDD" id="cd14706">
    <property type="entry name" value="bZIP_CREBZF"/>
    <property type="match status" value="1"/>
</dbReference>
<dbReference type="STRING" id="45351.A7S7R0"/>
<comment type="interaction">
    <interactant intactId="EBI-26599062">
        <id>A7S7R0</id>
    </interactant>
    <interactant intactId="EBI-26598130">
        <id>A7S1X3</id>
        <label>NEMVEDRAFT_v1g242270</label>
    </interactant>
    <organismsDiffer>false</organismsDiffer>
    <experiments>2</experiments>
</comment>
<comment type="interaction">
    <interactant intactId="EBI-26599062">
        <id>A7S7R0</id>
    </interactant>
    <interactant intactId="EBI-26600111">
        <id>A7SXY9</id>
        <label>NEMVEDRAFT_v1g248021</label>
    </interactant>
    <organismsDiffer>false</organismsDiffer>
    <experiments>2</experiments>
</comment>
<dbReference type="SUPFAM" id="SSF57959">
    <property type="entry name" value="Leucine zipper domain"/>
    <property type="match status" value="1"/>
</dbReference>
<dbReference type="InParanoid" id="A7S7R0"/>
<protein>
    <recommendedName>
        <fullName evidence="5">BZIP domain-containing protein</fullName>
    </recommendedName>
</protein>
<dbReference type="GO" id="GO:0003700">
    <property type="term" value="F:DNA-binding transcription factor activity"/>
    <property type="evidence" value="ECO:0007669"/>
    <property type="project" value="InterPro"/>
</dbReference>
<feature type="compositionally biased region" description="Basic and acidic residues" evidence="2">
    <location>
        <begin position="127"/>
        <end position="137"/>
    </location>
</feature>